<gene>
    <name evidence="1" type="ORF">HH214_21300</name>
</gene>
<evidence type="ECO:0008006" key="3">
    <source>
        <dbReference type="Google" id="ProtNLM"/>
    </source>
</evidence>
<dbReference type="EMBL" id="CP051682">
    <property type="protein sequence ID" value="QJD98233.1"/>
    <property type="molecule type" value="Genomic_DNA"/>
</dbReference>
<dbReference type="Proteomes" id="UP000503278">
    <property type="component" value="Chromosome"/>
</dbReference>
<proteinExistence type="predicted"/>
<reference evidence="1 2" key="1">
    <citation type="submission" date="2020-04" db="EMBL/GenBank/DDBJ databases">
        <title>Genome sequencing of novel species.</title>
        <authorList>
            <person name="Heo J."/>
            <person name="Kim S.-J."/>
            <person name="Kim J.-S."/>
            <person name="Hong S.-B."/>
            <person name="Kwon S.-W."/>
        </authorList>
    </citation>
    <scope>NUCLEOTIDE SEQUENCE [LARGE SCALE GENOMIC DNA]</scope>
    <source>
        <strain evidence="1 2">F39-2</strain>
    </source>
</reference>
<name>A0A7L5EBB1_9SPHI</name>
<keyword evidence="2" id="KW-1185">Reference proteome</keyword>
<protein>
    <recommendedName>
        <fullName evidence="3">ATP-binding protein</fullName>
    </recommendedName>
</protein>
<organism evidence="1 2">
    <name type="scientific">Mucilaginibacter robiniae</name>
    <dbReference type="NCBI Taxonomy" id="2728022"/>
    <lineage>
        <taxon>Bacteria</taxon>
        <taxon>Pseudomonadati</taxon>
        <taxon>Bacteroidota</taxon>
        <taxon>Sphingobacteriia</taxon>
        <taxon>Sphingobacteriales</taxon>
        <taxon>Sphingobacteriaceae</taxon>
        <taxon>Mucilaginibacter</taxon>
    </lineage>
</organism>
<dbReference type="Gene3D" id="3.30.565.10">
    <property type="entry name" value="Histidine kinase-like ATPase, C-terminal domain"/>
    <property type="match status" value="1"/>
</dbReference>
<dbReference type="KEGG" id="mrob:HH214_21300"/>
<dbReference type="SUPFAM" id="SSF55874">
    <property type="entry name" value="ATPase domain of HSP90 chaperone/DNA topoisomerase II/histidine kinase"/>
    <property type="match status" value="1"/>
</dbReference>
<dbReference type="RefSeq" id="WP_169610975.1">
    <property type="nucleotide sequence ID" value="NZ_CP051682.1"/>
</dbReference>
<sequence>MIVPVKNIVETVDLTPNDAFLPLFECVVNSIISLIQSHQTDKEIQIKIIRGDYPQQLLFGNNIKTINSIIITDNGTGFNTDNFESFETPFTKINKKYGCKGVGRFTVLAAFKSIHIKSNYFQDEQWMFREFSCDSENEITPISLPEISSSKKATTTIELLDCFNPIIKDRTAITIEEISRKLMQHCLIYYLSNELPKITILDIEDNTAEVINDLFSKVSKENEREFKVGNHTFKAYITKVPKENNRKNHYIYYCANSRVVQSKSIGNINGLFSYPINQNGQLYFLDVYVVSDYLNKKNYQTRNGFSISPEKQDGLFGGSEISFEEIEADLLTVLEDEYESHVKESSQRSIAEVQTYISSKALRYNSLRYKPELLKTIPPNSSEDKIEEYLHKISFNARRNIDKKLQDFIENKQVNEDAIQKIKQDIQEKTAYDIDSLADYMIRRRAIIELFDKFLEADNNGKYRLEEDIHNIIFPIGFTNDEISYESHNLWLLDERFVTYKFIASDKSITSLSQKKSSKEPDVICLNEKPIMFDNPISFGDKSNGEVNSMVIFEFKRPGDVAHQKKKNDYRWEFSELIEPYFDDFLYSVDKKNYKGKHVVVKKETPKFGFIILDVMPPLLEQFNTDKGWNKTPFGTFYKIEPNKNLHIEVMTFAKLIEYARNRHIPFFDKLFGK</sequence>
<accession>A0A7L5EBB1</accession>
<evidence type="ECO:0000313" key="1">
    <source>
        <dbReference type="EMBL" id="QJD98233.1"/>
    </source>
</evidence>
<dbReference type="InterPro" id="IPR036890">
    <property type="entry name" value="HATPase_C_sf"/>
</dbReference>
<evidence type="ECO:0000313" key="2">
    <source>
        <dbReference type="Proteomes" id="UP000503278"/>
    </source>
</evidence>
<dbReference type="AlphaFoldDB" id="A0A7L5EBB1"/>